<dbReference type="PANTHER" id="PTHR46599:SF3">
    <property type="entry name" value="PIGGYBAC TRANSPOSABLE ELEMENT-DERIVED PROTEIN 4"/>
    <property type="match status" value="1"/>
</dbReference>
<reference evidence="2 3" key="1">
    <citation type="submission" date="2024-06" db="EMBL/GenBank/DDBJ databases">
        <title>A chromosome-level genome assembly of beet webworm, Loxostege sticticalis.</title>
        <authorList>
            <person name="Zhang Y."/>
        </authorList>
    </citation>
    <scope>NUCLEOTIDE SEQUENCE [LARGE SCALE GENOMIC DNA]</scope>
    <source>
        <strain evidence="2">AQ028</strain>
        <tissue evidence="2">Male pupae</tissue>
    </source>
</reference>
<accession>A0ABD0STF0</accession>
<proteinExistence type="predicted"/>
<name>A0ABD0STF0_LOXSC</name>
<sequence length="468" mass="53706">MANESPAAFYEIMVTDEIFQEIADCTNIFAENEISNNKESSRLIKIHQWIPTNHSEIKKFFGLIMFMGIVKLPRLTDYWSKDAILSHPFPERIMSRDRFQTILQMLHFSVDDETNKTDPSHYTRKLLDALNSNFAKYFSPTEDLFIKKGPLLFCGKDTQTKLPKRTRLVKLCSAPGYVCRVDLFVRKNVGAMNDILVNTVMTLCSDRLNKGHTLYTDDCLTNLDLARKLLENKTHLVGYLRKHRLQPPMEVTGAKLEAGSFIARESYDGITVMKLREKEVSLLLSTKHSTQFASKCTKSGKNVIKPQIIIDYEKAEEAVQLCDKIAETSSTSTLLEPMKWYKKLAIDLVLNIAVVNALTLYKSMTNKNIQIVDFRKELVVYICQKNTNDQEEETTMAEPTLEAIKHKLIKKVGPVRLNRRTCHQCYKDKTKVMGRMLAKNRSPKVATYCENCPNKPFLCLTCFNKTHC</sequence>
<feature type="domain" description="PiggyBac transposable element-derived protein" evidence="1">
    <location>
        <begin position="5"/>
        <end position="357"/>
    </location>
</feature>
<dbReference type="AlphaFoldDB" id="A0ABD0STF0"/>
<evidence type="ECO:0000259" key="1">
    <source>
        <dbReference type="Pfam" id="PF13843"/>
    </source>
</evidence>
<dbReference type="InterPro" id="IPR029526">
    <property type="entry name" value="PGBD"/>
</dbReference>
<comment type="caution">
    <text evidence="2">The sequence shown here is derived from an EMBL/GenBank/DDBJ whole genome shotgun (WGS) entry which is preliminary data.</text>
</comment>
<dbReference type="EMBL" id="JBEDNZ010000015">
    <property type="protein sequence ID" value="KAL0828825.1"/>
    <property type="molecule type" value="Genomic_DNA"/>
</dbReference>
<dbReference type="Pfam" id="PF13843">
    <property type="entry name" value="DDE_Tnp_1_7"/>
    <property type="match status" value="1"/>
</dbReference>
<gene>
    <name evidence="2" type="ORF">ABMA28_003736</name>
</gene>
<dbReference type="Proteomes" id="UP001549921">
    <property type="component" value="Unassembled WGS sequence"/>
</dbReference>
<evidence type="ECO:0000313" key="2">
    <source>
        <dbReference type="EMBL" id="KAL0828825.1"/>
    </source>
</evidence>
<dbReference type="PANTHER" id="PTHR46599">
    <property type="entry name" value="PIGGYBAC TRANSPOSABLE ELEMENT-DERIVED PROTEIN 4"/>
    <property type="match status" value="1"/>
</dbReference>
<evidence type="ECO:0000313" key="3">
    <source>
        <dbReference type="Proteomes" id="UP001549921"/>
    </source>
</evidence>
<protein>
    <recommendedName>
        <fullName evidence="1">PiggyBac transposable element-derived protein domain-containing protein</fullName>
    </recommendedName>
</protein>
<organism evidence="2 3">
    <name type="scientific">Loxostege sticticalis</name>
    <name type="common">Beet webworm moth</name>
    <dbReference type="NCBI Taxonomy" id="481309"/>
    <lineage>
        <taxon>Eukaryota</taxon>
        <taxon>Metazoa</taxon>
        <taxon>Ecdysozoa</taxon>
        <taxon>Arthropoda</taxon>
        <taxon>Hexapoda</taxon>
        <taxon>Insecta</taxon>
        <taxon>Pterygota</taxon>
        <taxon>Neoptera</taxon>
        <taxon>Endopterygota</taxon>
        <taxon>Lepidoptera</taxon>
        <taxon>Glossata</taxon>
        <taxon>Ditrysia</taxon>
        <taxon>Pyraloidea</taxon>
        <taxon>Crambidae</taxon>
        <taxon>Pyraustinae</taxon>
        <taxon>Loxostege</taxon>
    </lineage>
</organism>